<protein>
    <submittedName>
        <fullName evidence="2">Uncharacterized protein</fullName>
    </submittedName>
</protein>
<feature type="compositionally biased region" description="Polar residues" evidence="1">
    <location>
        <begin position="228"/>
        <end position="240"/>
    </location>
</feature>
<feature type="region of interest" description="Disordered" evidence="1">
    <location>
        <begin position="51"/>
        <end position="72"/>
    </location>
</feature>
<keyword evidence="3" id="KW-1185">Reference proteome</keyword>
<evidence type="ECO:0000256" key="1">
    <source>
        <dbReference type="SAM" id="MobiDB-lite"/>
    </source>
</evidence>
<dbReference type="EMBL" id="KZ107839">
    <property type="protein sequence ID" value="OSS52401.1"/>
    <property type="molecule type" value="Genomic_DNA"/>
</dbReference>
<reference evidence="2 3" key="1">
    <citation type="journal article" date="2017" name="Genome Announc.">
        <title>Genome sequence of the saprophytic ascomycete Epicoccum nigrum ICMP 19927 strain isolated from New Zealand.</title>
        <authorList>
            <person name="Fokin M."/>
            <person name="Fleetwood D."/>
            <person name="Weir B.S."/>
            <person name="Villas-Boas S.G."/>
        </authorList>
    </citation>
    <scope>NUCLEOTIDE SEQUENCE [LARGE SCALE GENOMIC DNA]</scope>
    <source>
        <strain evidence="2 3">ICMP 19927</strain>
    </source>
</reference>
<accession>A0A1Y2M8P6</accession>
<feature type="region of interest" description="Disordered" evidence="1">
    <location>
        <begin position="155"/>
        <end position="195"/>
    </location>
</feature>
<dbReference type="Proteomes" id="UP000193240">
    <property type="component" value="Unassembled WGS sequence"/>
</dbReference>
<sequence>MASLRVPAPTPVPTSTLAKRRSCHMPLSSHGMPKAPRALSPERQHRFSAIILPNSPSGSSPMTPLSPGPMSPPMSAKSFGTFIDSAPSTPAYSPREVGGEWCSSQITILRPMSSSSLPSSPTEPNWEMMAPAKQPMTVSTSEGRAIIRPELSTASSTPLVLSKPTKRTKPSIPVRATTTDIPKISQVSSEEDALRRQAEAQARMLVEAEEAAAASATTVTAAPASVPKTQESGDNLQPESSPKADTASLGKLATRMKSLLRRNTSEKKKEKKPKPQQEFISLDDAHWTEM</sequence>
<feature type="compositionally biased region" description="Polar residues" evidence="1">
    <location>
        <begin position="176"/>
        <end position="188"/>
    </location>
</feature>
<evidence type="ECO:0000313" key="2">
    <source>
        <dbReference type="EMBL" id="OSS52401.1"/>
    </source>
</evidence>
<dbReference type="InParanoid" id="A0A1Y2M8P6"/>
<proteinExistence type="predicted"/>
<dbReference type="OMA" id="HTNIMAT"/>
<feature type="region of interest" description="Disordered" evidence="1">
    <location>
        <begin position="210"/>
        <end position="290"/>
    </location>
</feature>
<organism evidence="2 3">
    <name type="scientific">Epicoccum nigrum</name>
    <name type="common">Soil fungus</name>
    <name type="synonym">Epicoccum purpurascens</name>
    <dbReference type="NCBI Taxonomy" id="105696"/>
    <lineage>
        <taxon>Eukaryota</taxon>
        <taxon>Fungi</taxon>
        <taxon>Dikarya</taxon>
        <taxon>Ascomycota</taxon>
        <taxon>Pezizomycotina</taxon>
        <taxon>Dothideomycetes</taxon>
        <taxon>Pleosporomycetidae</taxon>
        <taxon>Pleosporales</taxon>
        <taxon>Pleosporineae</taxon>
        <taxon>Didymellaceae</taxon>
        <taxon>Epicoccum</taxon>
    </lineage>
</organism>
<evidence type="ECO:0000313" key="3">
    <source>
        <dbReference type="Proteomes" id="UP000193240"/>
    </source>
</evidence>
<dbReference type="STRING" id="105696.A0A1Y2M8P6"/>
<feature type="compositionally biased region" description="Low complexity" evidence="1">
    <location>
        <begin position="211"/>
        <end position="227"/>
    </location>
</feature>
<name>A0A1Y2M8P6_EPING</name>
<dbReference type="AlphaFoldDB" id="A0A1Y2M8P6"/>
<feature type="region of interest" description="Disordered" evidence="1">
    <location>
        <begin position="1"/>
        <end position="39"/>
    </location>
</feature>
<gene>
    <name evidence="2" type="ORF">B5807_02134</name>
</gene>